<dbReference type="InterPro" id="IPR052526">
    <property type="entry name" value="HTH-type_Bedaq_tolerance"/>
</dbReference>
<evidence type="ECO:0000259" key="1">
    <source>
        <dbReference type="PROSITE" id="PS50995"/>
    </source>
</evidence>
<dbReference type="Pfam" id="PF01047">
    <property type="entry name" value="MarR"/>
    <property type="match status" value="1"/>
</dbReference>
<dbReference type="Gene3D" id="1.10.287.100">
    <property type="match status" value="1"/>
</dbReference>
<dbReference type="EMBL" id="FNCC01000005">
    <property type="protein sequence ID" value="SDG09201.1"/>
    <property type="molecule type" value="Genomic_DNA"/>
</dbReference>
<name>A0A1G7REJ8_9PSEU</name>
<dbReference type="Proteomes" id="UP000199623">
    <property type="component" value="Unassembled WGS sequence"/>
</dbReference>
<proteinExistence type="predicted"/>
<accession>A0A1G7REJ8</accession>
<dbReference type="InterPro" id="IPR036388">
    <property type="entry name" value="WH-like_DNA-bd_sf"/>
</dbReference>
<protein>
    <submittedName>
        <fullName evidence="2">DNA-binding transcriptional regulator, MarR family</fullName>
    </submittedName>
</protein>
<dbReference type="SUPFAM" id="SSF46785">
    <property type="entry name" value="Winged helix' DNA-binding domain"/>
    <property type="match status" value="1"/>
</dbReference>
<dbReference type="AlphaFoldDB" id="A0A1G7REJ8"/>
<dbReference type="PANTHER" id="PTHR39515">
    <property type="entry name" value="CONSERVED PROTEIN"/>
    <property type="match status" value="1"/>
</dbReference>
<dbReference type="PROSITE" id="PS50995">
    <property type="entry name" value="HTH_MARR_2"/>
    <property type="match status" value="1"/>
</dbReference>
<dbReference type="STRING" id="200378.SAMN05216553_105292"/>
<dbReference type="Gene3D" id="1.10.10.10">
    <property type="entry name" value="Winged helix-like DNA-binding domain superfamily/Winged helix DNA-binding domain"/>
    <property type="match status" value="1"/>
</dbReference>
<dbReference type="RefSeq" id="WP_090049052.1">
    <property type="nucleotide sequence ID" value="NZ_FNCC01000005.1"/>
</dbReference>
<dbReference type="InterPro" id="IPR036390">
    <property type="entry name" value="WH_DNA-bd_sf"/>
</dbReference>
<dbReference type="InterPro" id="IPR000835">
    <property type="entry name" value="HTH_MarR-typ"/>
</dbReference>
<dbReference type="OrthoDB" id="3215377at2"/>
<keyword evidence="3" id="KW-1185">Reference proteome</keyword>
<dbReference type="SMART" id="SM00347">
    <property type="entry name" value="HTH_MARR"/>
    <property type="match status" value="1"/>
</dbReference>
<sequence>MTDPAELNQRLRVVTQRLRRRLQNESSVRDLTAPQASALARLLVLGEPSTASRLAGAENVKPQSMAKTLAALHEQGLIRRSPDPDDGRRTLISLTEAGQAAARGARDHRLGWLTETLAHRFTDSERRVIAEAVTLLERVVDE</sequence>
<dbReference type="GO" id="GO:0003700">
    <property type="term" value="F:DNA-binding transcription factor activity"/>
    <property type="evidence" value="ECO:0007669"/>
    <property type="project" value="InterPro"/>
</dbReference>
<evidence type="ECO:0000313" key="3">
    <source>
        <dbReference type="Proteomes" id="UP000199623"/>
    </source>
</evidence>
<gene>
    <name evidence="2" type="ORF">SAMN05216553_105292</name>
</gene>
<organism evidence="2 3">
    <name type="scientific">Lentzea fradiae</name>
    <dbReference type="NCBI Taxonomy" id="200378"/>
    <lineage>
        <taxon>Bacteria</taxon>
        <taxon>Bacillati</taxon>
        <taxon>Actinomycetota</taxon>
        <taxon>Actinomycetes</taxon>
        <taxon>Pseudonocardiales</taxon>
        <taxon>Pseudonocardiaceae</taxon>
        <taxon>Lentzea</taxon>
    </lineage>
</organism>
<keyword evidence="2" id="KW-0238">DNA-binding</keyword>
<dbReference type="GO" id="GO:0003677">
    <property type="term" value="F:DNA binding"/>
    <property type="evidence" value="ECO:0007669"/>
    <property type="project" value="UniProtKB-KW"/>
</dbReference>
<reference evidence="3" key="1">
    <citation type="submission" date="2016-10" db="EMBL/GenBank/DDBJ databases">
        <authorList>
            <person name="Varghese N."/>
            <person name="Submissions S."/>
        </authorList>
    </citation>
    <scope>NUCLEOTIDE SEQUENCE [LARGE SCALE GENOMIC DNA]</scope>
    <source>
        <strain evidence="3">CGMCC 4.3506</strain>
    </source>
</reference>
<feature type="domain" description="HTH marR-type" evidence="1">
    <location>
        <begin position="4"/>
        <end position="141"/>
    </location>
</feature>
<evidence type="ECO:0000313" key="2">
    <source>
        <dbReference type="EMBL" id="SDG09201.1"/>
    </source>
</evidence>
<dbReference type="PANTHER" id="PTHR39515:SF2">
    <property type="entry name" value="HTH-TYPE TRANSCRIPTIONAL REGULATOR RV0880"/>
    <property type="match status" value="1"/>
</dbReference>